<evidence type="ECO:0000313" key="2">
    <source>
        <dbReference type="EMBL" id="RAJ11202.1"/>
    </source>
</evidence>
<dbReference type="InterPro" id="IPR043729">
    <property type="entry name" value="DUF5672"/>
</dbReference>
<reference evidence="2 3" key="1">
    <citation type="submission" date="2018-06" db="EMBL/GenBank/DDBJ databases">
        <title>Genomic Encyclopedia of Archaeal and Bacterial Type Strains, Phase II (KMG-II): from individual species to whole genera.</title>
        <authorList>
            <person name="Goeker M."/>
        </authorList>
    </citation>
    <scope>NUCLEOTIDE SEQUENCE [LARGE SCALE GENOMIC DNA]</scope>
    <source>
        <strain evidence="2 3">DSM 23857</strain>
    </source>
</reference>
<dbReference type="OrthoDB" id="7391526at2"/>
<evidence type="ECO:0000313" key="3">
    <source>
        <dbReference type="Proteomes" id="UP000249547"/>
    </source>
</evidence>
<sequence length="272" mass="31509">MSLCIIIPVHKPHLSPEDAAALQACAKHLKAYDTFLVFPKGMHTLAYLKIHPALKLQPVPPQWLASVADYNRMKMQPEFYQLFRDYKYMMTYELDAYIFSDQIALHKGYAYDFIGAPVFEGYLEAKTGAGFLPMLNSGFSIRNIHSCLKVLPLLKKFQARWRLQKLLVSNFRFLQKHFLQTQLQLILNEHLKGYFRGTYFHEDVIWTAIVPKLFPFFKVAPPTDAMQFSFEVNAAELLDMNHGQLPLGCHAWTKFPKFWKDYIPAAANLLKT</sequence>
<feature type="domain" description="DUF5672" evidence="1">
    <location>
        <begin position="54"/>
        <end position="250"/>
    </location>
</feature>
<accession>A0A327R5F6</accession>
<evidence type="ECO:0000259" key="1">
    <source>
        <dbReference type="Pfam" id="PF18922"/>
    </source>
</evidence>
<organism evidence="2 3">
    <name type="scientific">Chitinophaga skermanii</name>
    <dbReference type="NCBI Taxonomy" id="331697"/>
    <lineage>
        <taxon>Bacteria</taxon>
        <taxon>Pseudomonadati</taxon>
        <taxon>Bacteroidota</taxon>
        <taxon>Chitinophagia</taxon>
        <taxon>Chitinophagales</taxon>
        <taxon>Chitinophagaceae</taxon>
        <taxon>Chitinophaga</taxon>
    </lineage>
</organism>
<comment type="caution">
    <text evidence="2">The sequence shown here is derived from an EMBL/GenBank/DDBJ whole genome shotgun (WGS) entry which is preliminary data.</text>
</comment>
<protein>
    <recommendedName>
        <fullName evidence="1">DUF5672 domain-containing protein</fullName>
    </recommendedName>
</protein>
<dbReference type="RefSeq" id="WP_111596296.1">
    <property type="nucleotide sequence ID" value="NZ_QLLL01000001.1"/>
</dbReference>
<dbReference type="AlphaFoldDB" id="A0A327R5F6"/>
<gene>
    <name evidence="2" type="ORF">LX64_00811</name>
</gene>
<keyword evidence="3" id="KW-1185">Reference proteome</keyword>
<name>A0A327R5F6_9BACT</name>
<proteinExistence type="predicted"/>
<dbReference type="Pfam" id="PF18922">
    <property type="entry name" value="DUF5672"/>
    <property type="match status" value="1"/>
</dbReference>
<dbReference type="EMBL" id="QLLL01000001">
    <property type="protein sequence ID" value="RAJ11202.1"/>
    <property type="molecule type" value="Genomic_DNA"/>
</dbReference>
<dbReference type="Proteomes" id="UP000249547">
    <property type="component" value="Unassembled WGS sequence"/>
</dbReference>